<sequence>MPGVGKGLLGLILLLLVVTRSFAGVYEDVKVSADCYRSQALCSKDDLVKQKILRACSKRPDLCDVKKSRLMAYRPNYSLFQVTDKDDNSIEAHYSFKYLFTKPHCMPLKLLNAGDGKKSVPEIDCLENYRNRWEAFFSYTGEFDFYAATRPSSPVINRISNPALHYRKYYRDVYWGDTALEWFNVSVEHRSNGQVISAKKTYNNPASPYYGQYIAQVELDSGGYEYFDSISRSANYLSLEGKFNTVGRDADDDDCSSRLSCFSFWVSSKLYFTDDSKVYWGKQANSGLRINDYDRVNLVLNKPFKTPLTAIPEMELGVEWVIGDQGLGTDSYDIHLMLPWIPANNLEIPFFIKAHFGAMNTLSDYTRKQNSIGIGFKLR</sequence>
<dbReference type="InterPro" id="IPR036541">
    <property type="entry name" value="PLipase_A1_sf"/>
</dbReference>
<organism evidence="1 2">
    <name type="scientific">Oceanobacter antarcticus</name>
    <dbReference type="NCBI Taxonomy" id="3133425"/>
    <lineage>
        <taxon>Bacteria</taxon>
        <taxon>Pseudomonadati</taxon>
        <taxon>Pseudomonadota</taxon>
        <taxon>Gammaproteobacteria</taxon>
        <taxon>Oceanospirillales</taxon>
        <taxon>Oceanospirillaceae</taxon>
        <taxon>Oceanobacter</taxon>
    </lineage>
</organism>
<dbReference type="Gene3D" id="2.40.230.10">
    <property type="entry name" value="Phospholipase A1"/>
    <property type="match status" value="1"/>
</dbReference>
<evidence type="ECO:0000313" key="1">
    <source>
        <dbReference type="EMBL" id="MFK4752044.1"/>
    </source>
</evidence>
<proteinExistence type="predicted"/>
<name>A0ABW8NGG8_9GAMM</name>
<keyword evidence="2" id="KW-1185">Reference proteome</keyword>
<dbReference type="Proteomes" id="UP001620597">
    <property type="component" value="Unassembled WGS sequence"/>
</dbReference>
<dbReference type="RefSeq" id="WP_416205383.1">
    <property type="nucleotide sequence ID" value="NZ_JBBKTX010000006.1"/>
</dbReference>
<evidence type="ECO:0008006" key="3">
    <source>
        <dbReference type="Google" id="ProtNLM"/>
    </source>
</evidence>
<comment type="caution">
    <text evidence="1">The sequence shown here is derived from an EMBL/GenBank/DDBJ whole genome shotgun (WGS) entry which is preliminary data.</text>
</comment>
<dbReference type="EMBL" id="JBBKTX010000006">
    <property type="protein sequence ID" value="MFK4752044.1"/>
    <property type="molecule type" value="Genomic_DNA"/>
</dbReference>
<reference evidence="1 2" key="1">
    <citation type="submission" date="2024-03" db="EMBL/GenBank/DDBJ databases">
        <title>High-quality draft genome sequence of Oceanobacter sp. wDCs-4.</title>
        <authorList>
            <person name="Dong C."/>
        </authorList>
    </citation>
    <scope>NUCLEOTIDE SEQUENCE [LARGE SCALE GENOMIC DNA]</scope>
    <source>
        <strain evidence="2">wDCs-4</strain>
    </source>
</reference>
<gene>
    <name evidence="1" type="ORF">WG929_06455</name>
</gene>
<protein>
    <recommendedName>
        <fullName evidence="3">Phospholipase A1</fullName>
    </recommendedName>
</protein>
<accession>A0ABW8NGG8</accession>
<evidence type="ECO:0000313" key="2">
    <source>
        <dbReference type="Proteomes" id="UP001620597"/>
    </source>
</evidence>